<feature type="transmembrane region" description="Helical" evidence="4">
    <location>
        <begin position="160"/>
        <end position="181"/>
    </location>
</feature>
<evidence type="ECO:0000313" key="6">
    <source>
        <dbReference type="Proteomes" id="UP000000466"/>
    </source>
</evidence>
<dbReference type="AlphaFoldDB" id="K4KJT2"/>
<keyword evidence="3 4" id="KW-0472">Membrane</keyword>
<feature type="transmembrane region" description="Helical" evidence="4">
    <location>
        <begin position="363"/>
        <end position="384"/>
    </location>
</feature>
<dbReference type="HOGENOM" id="CLU_056337_0_0_6"/>
<dbReference type="Proteomes" id="UP000000466">
    <property type="component" value="Chromosome"/>
</dbReference>
<accession>K4KJT2</accession>
<dbReference type="InterPro" id="IPR036259">
    <property type="entry name" value="MFS_trans_sf"/>
</dbReference>
<feature type="transmembrane region" description="Helical" evidence="4">
    <location>
        <begin position="93"/>
        <end position="116"/>
    </location>
</feature>
<evidence type="ECO:0000256" key="2">
    <source>
        <dbReference type="ARBA" id="ARBA00022989"/>
    </source>
</evidence>
<organism evidence="5 6">
    <name type="scientific">Simiduia agarivorans (strain DSM 21679 / JCM 13881 / BCRC 17597 / SA1)</name>
    <dbReference type="NCBI Taxonomy" id="1117647"/>
    <lineage>
        <taxon>Bacteria</taxon>
        <taxon>Pseudomonadati</taxon>
        <taxon>Pseudomonadota</taxon>
        <taxon>Gammaproteobacteria</taxon>
        <taxon>Cellvibrionales</taxon>
        <taxon>Cellvibrionaceae</taxon>
        <taxon>Simiduia</taxon>
    </lineage>
</organism>
<feature type="transmembrane region" description="Helical" evidence="4">
    <location>
        <begin position="202"/>
        <end position="225"/>
    </location>
</feature>
<keyword evidence="6" id="KW-1185">Reference proteome</keyword>
<dbReference type="SUPFAM" id="SSF103473">
    <property type="entry name" value="MFS general substrate transporter"/>
    <property type="match status" value="1"/>
</dbReference>
<dbReference type="EMBL" id="CP003746">
    <property type="protein sequence ID" value="AFU98485.1"/>
    <property type="molecule type" value="Genomic_DNA"/>
</dbReference>
<dbReference type="KEGG" id="saga:M5M_06450"/>
<dbReference type="RefSeq" id="WP_015046658.1">
    <property type="nucleotide sequence ID" value="NC_018868.3"/>
</dbReference>
<evidence type="ECO:0000256" key="3">
    <source>
        <dbReference type="ARBA" id="ARBA00023136"/>
    </source>
</evidence>
<protein>
    <submittedName>
        <fullName evidence="5">Major facilitator superfamily transporter</fullName>
    </submittedName>
</protein>
<feature type="transmembrane region" description="Helical" evidence="4">
    <location>
        <begin position="71"/>
        <end position="87"/>
    </location>
</feature>
<evidence type="ECO:0000256" key="1">
    <source>
        <dbReference type="ARBA" id="ARBA00022692"/>
    </source>
</evidence>
<dbReference type="InterPro" id="IPR011701">
    <property type="entry name" value="MFS"/>
</dbReference>
<reference evidence="5 6" key="1">
    <citation type="journal article" date="2013" name="Genome Announc.">
        <title>Complete genome sequence of Simiduia agarivorans SA1(T), a marine bacterium able to degrade a variety of polysaccharides.</title>
        <authorList>
            <person name="Lin S.Y."/>
            <person name="Shieh W.Y."/>
            <person name="Chen J.S."/>
            <person name="Tang S.L."/>
        </authorList>
    </citation>
    <scope>NUCLEOTIDE SEQUENCE [LARGE SCALE GENOMIC DNA]</scope>
    <source>
        <strain evidence="6">DSM 21679 / JCM 13881 / BCRC 17597 / SA1</strain>
    </source>
</reference>
<feature type="transmembrane region" description="Helical" evidence="4">
    <location>
        <begin position="277"/>
        <end position="293"/>
    </location>
</feature>
<dbReference type="STRING" id="1117647.M5M_06450"/>
<feature type="transmembrane region" description="Helical" evidence="4">
    <location>
        <begin position="245"/>
        <end position="265"/>
    </location>
</feature>
<proteinExistence type="predicted"/>
<dbReference type="GO" id="GO:0022857">
    <property type="term" value="F:transmembrane transporter activity"/>
    <property type="evidence" value="ECO:0007669"/>
    <property type="project" value="InterPro"/>
</dbReference>
<dbReference type="Pfam" id="PF07690">
    <property type="entry name" value="MFS_1"/>
    <property type="match status" value="1"/>
</dbReference>
<feature type="transmembrane region" description="Helical" evidence="4">
    <location>
        <begin position="41"/>
        <end position="59"/>
    </location>
</feature>
<sequence>MRLKHTLILLTMVSVVADTLLLPFYPQFFAEAFGETSAAHVGAYIAACCFTVMTAFPLWARLARKIDEVHLWIYTQIAAGCLGLYCAQTQSLLGFWIASQLMLVFKASYLLIYPYVLRLEEKDNHLNVAGLFSVMVHFGAIGGALVGGSLLQYFAAQSVYYFMAASDAVQVALCIGLVLTLKTPLRKTVTPVQDAAGGESGFLFGLSPLVLKISFVSALFYFSSFMARPYFSVYWEGVSGVEQKMLSALVYSIPAWVALACLWMGRNANGPQNHVQKIQWGALAAIVGLVLQASESMVLIVLGRCLFGYGLYQIMVRLEVILFEKSTPDDYAADFSKVHFFQNVGVIGASFSVGYIVDALGVLHTFTASVVGFCLALVCFYLLFKPRVETTSASGNNATMTLSGVSND</sequence>
<dbReference type="Gene3D" id="1.20.1250.20">
    <property type="entry name" value="MFS general substrate transporter like domains"/>
    <property type="match status" value="2"/>
</dbReference>
<keyword evidence="2 4" id="KW-1133">Transmembrane helix</keyword>
<feature type="transmembrane region" description="Helical" evidence="4">
    <location>
        <begin position="128"/>
        <end position="154"/>
    </location>
</feature>
<gene>
    <name evidence="5" type="ordered locus">M5M_06450</name>
</gene>
<dbReference type="eggNOG" id="COG2814">
    <property type="taxonomic scope" value="Bacteria"/>
</dbReference>
<keyword evidence="1 4" id="KW-0812">Transmembrane</keyword>
<evidence type="ECO:0000313" key="5">
    <source>
        <dbReference type="EMBL" id="AFU98485.1"/>
    </source>
</evidence>
<dbReference type="OrthoDB" id="8579878at2"/>
<evidence type="ECO:0000256" key="4">
    <source>
        <dbReference type="SAM" id="Phobius"/>
    </source>
</evidence>
<name>K4KJT2_SIMAS</name>